<dbReference type="AlphaFoldDB" id="A0A699HZQ0"/>
<dbReference type="InterPro" id="IPR045358">
    <property type="entry name" value="Ty3_capsid"/>
</dbReference>
<dbReference type="Gene3D" id="3.10.10.10">
    <property type="entry name" value="HIV Type 1 Reverse Transcriptase, subunit A, domain 1"/>
    <property type="match status" value="1"/>
</dbReference>
<dbReference type="Gene3D" id="4.10.60.10">
    <property type="entry name" value="Zinc finger, CCHC-type"/>
    <property type="match status" value="1"/>
</dbReference>
<dbReference type="GO" id="GO:0008270">
    <property type="term" value="F:zinc ion binding"/>
    <property type="evidence" value="ECO:0007669"/>
    <property type="project" value="UniProtKB-KW"/>
</dbReference>
<dbReference type="InterPro" id="IPR056924">
    <property type="entry name" value="SH3_Tf2-1"/>
</dbReference>
<dbReference type="Pfam" id="PF24626">
    <property type="entry name" value="SH3_Tf2-1"/>
    <property type="match status" value="1"/>
</dbReference>
<feature type="domain" description="CCHC-type" evidence="3">
    <location>
        <begin position="488"/>
        <end position="503"/>
    </location>
</feature>
<comment type="caution">
    <text evidence="4">The sequence shown here is derived from an EMBL/GenBank/DDBJ whole genome shotgun (WGS) entry which is preliminary data.</text>
</comment>
<dbReference type="InterPro" id="IPR043502">
    <property type="entry name" value="DNA/RNA_pol_sf"/>
</dbReference>
<dbReference type="Pfam" id="PF19259">
    <property type="entry name" value="Ty3_capsid"/>
    <property type="match status" value="1"/>
</dbReference>
<name>A0A699HZQ0_TANCI</name>
<accession>A0A699HZQ0</accession>
<dbReference type="Gene3D" id="3.30.70.270">
    <property type="match status" value="3"/>
</dbReference>
<evidence type="ECO:0000256" key="1">
    <source>
        <dbReference type="PROSITE-ProRule" id="PRU00047"/>
    </source>
</evidence>
<dbReference type="InterPro" id="IPR012337">
    <property type="entry name" value="RNaseH-like_sf"/>
</dbReference>
<dbReference type="SUPFAM" id="SSF56672">
    <property type="entry name" value="DNA/RNA polymerases"/>
    <property type="match status" value="1"/>
</dbReference>
<evidence type="ECO:0000313" key="4">
    <source>
        <dbReference type="EMBL" id="GEY85994.1"/>
    </source>
</evidence>
<sequence length="1104" mass="127119">VTKGEGNDGVEIIMMNVISTNHVDDVPIVEPNQHDDVPDVPGPVLVDEDEDPEEKEFKEEEEPQEEEDDMEVDIKENQNKPELTFPYEESNPFNPPLSAFDSEIKDVDESEDIVDSEYKKGKGKEKNYGRFILDLGDEVRCIDKVEGRMTTLENRVEGFANAEERVEGFGFKERPNEVINVLIMSEDKKSPSSQPQGSPRNSYRSSSNYANDRNDASGFGPVRGQNSTRVVRECTFAGFMKCNPTAFHGTEGAVELRRWFEKTKSVFGISECAEDKKVKFATATLQGPSLTWWNAKFATIGLDTVKQMPWTEMKQLMTAEFCTIEEVQRMEHELWNLKVKDYNIVAYTQRFNELALMCLRMVEPERVKVDAYIRWLTDNIKGKVTFSKPPNLNEAAHMAYKLMKQKSQARDERILEGKKRKNARAMVTAPTNGKVFSGSLPLRERCFTHYIGPCTIKFHKCGKVGHKARYCKEKNVATGANAQSIRACYDCGEQGHTRNRCPRKVKQEEVGEVRRRTYAIKDAEPQGPNVVTGASYEVELADGRVVSMNTILKGFTLNLLNHIFEIDLMPIELDTFDVIIVESDKGVSRLQVISCIKARKYIKRGCHMFLAHLTEKKSKEKRLKDMLVIRDFPEVFPDDLPRLPPLRQVEFQNDLVPGDAPVTRAPYRLEPSKMKDLSVQFQELLVKGFIHPSLSPWGAPVLFVKKKDGSFIMCIDDRELNKLTVKNHYPLPRIDDLFDQLQGSSVYSKIDMRSGYHQLRIKEEDIPITSFRTWYGYFEFHAMPFRLTNAPALFMDLMNRAFKIILELLKKERLYAKFSRCDFWPDSVQFLGHVIDRSGVHVDPAKIEAIKNWNAPTTPTEVRKFLGLAGYYRWFIEDFSLIFNLLTKLTQKDKKYEWGKPEEEAFQTFKRKLCSAPRKLPKALGMNLDMSSGYHPQMDSQSERTIQMLEDMLRACVIDFRSSWDRHLPLVKFLYNNSFYTSIKAAPYEALYGQRCRSPVCWSEVGDSQLTSLKMIRETTKKIVQIKNRLLTARGRQKSYADRRTKPLEFEVGDMVLLKVSPWKGAVRFGKRKKLSPRYIRPFKILARVGPEAYTLELREELKG</sequence>
<dbReference type="InterPro" id="IPR001878">
    <property type="entry name" value="Znf_CCHC"/>
</dbReference>
<feature type="compositionally biased region" description="Low complexity" evidence="2">
    <location>
        <begin position="191"/>
        <end position="211"/>
    </location>
</feature>
<dbReference type="FunFam" id="3.30.70.270:FF:000020">
    <property type="entry name" value="Transposon Tf2-6 polyprotein-like Protein"/>
    <property type="match status" value="1"/>
</dbReference>
<dbReference type="InterPro" id="IPR043128">
    <property type="entry name" value="Rev_trsase/Diguanyl_cyclase"/>
</dbReference>
<proteinExistence type="predicted"/>
<feature type="region of interest" description="Disordered" evidence="2">
    <location>
        <begin position="185"/>
        <end position="224"/>
    </location>
</feature>
<feature type="non-terminal residue" evidence="4">
    <location>
        <position position="1"/>
    </location>
</feature>
<dbReference type="PROSITE" id="PS50158">
    <property type="entry name" value="ZF_CCHC"/>
    <property type="match status" value="1"/>
</dbReference>
<dbReference type="Pfam" id="PF00078">
    <property type="entry name" value="RVT_1"/>
    <property type="match status" value="1"/>
</dbReference>
<evidence type="ECO:0000259" key="3">
    <source>
        <dbReference type="PROSITE" id="PS50158"/>
    </source>
</evidence>
<evidence type="ECO:0000256" key="2">
    <source>
        <dbReference type="SAM" id="MobiDB-lite"/>
    </source>
</evidence>
<dbReference type="SUPFAM" id="SSF57756">
    <property type="entry name" value="Retrovirus zinc finger-like domains"/>
    <property type="match status" value="1"/>
</dbReference>
<dbReference type="InterPro" id="IPR050951">
    <property type="entry name" value="Retrovirus_Pol_polyprotein"/>
</dbReference>
<dbReference type="PANTHER" id="PTHR37984:SF5">
    <property type="entry name" value="PROTEIN NYNRIN-LIKE"/>
    <property type="match status" value="1"/>
</dbReference>
<dbReference type="PANTHER" id="PTHR37984">
    <property type="entry name" value="PROTEIN CBG26694"/>
    <property type="match status" value="1"/>
</dbReference>
<dbReference type="SMART" id="SM00343">
    <property type="entry name" value="ZnF_C2HC"/>
    <property type="match status" value="2"/>
</dbReference>
<organism evidence="4">
    <name type="scientific">Tanacetum cinerariifolium</name>
    <name type="common">Dalmatian daisy</name>
    <name type="synonym">Chrysanthemum cinerariifolium</name>
    <dbReference type="NCBI Taxonomy" id="118510"/>
    <lineage>
        <taxon>Eukaryota</taxon>
        <taxon>Viridiplantae</taxon>
        <taxon>Streptophyta</taxon>
        <taxon>Embryophyta</taxon>
        <taxon>Tracheophyta</taxon>
        <taxon>Spermatophyta</taxon>
        <taxon>Magnoliopsida</taxon>
        <taxon>eudicotyledons</taxon>
        <taxon>Gunneridae</taxon>
        <taxon>Pentapetalae</taxon>
        <taxon>asterids</taxon>
        <taxon>campanulids</taxon>
        <taxon>Asterales</taxon>
        <taxon>Asteraceae</taxon>
        <taxon>Asteroideae</taxon>
        <taxon>Anthemideae</taxon>
        <taxon>Anthemidinae</taxon>
        <taxon>Tanacetum</taxon>
    </lineage>
</organism>
<feature type="compositionally biased region" description="Acidic residues" evidence="2">
    <location>
        <begin position="46"/>
        <end position="71"/>
    </location>
</feature>
<dbReference type="InterPro" id="IPR000477">
    <property type="entry name" value="RT_dom"/>
</dbReference>
<dbReference type="CDD" id="cd01647">
    <property type="entry name" value="RT_LTR"/>
    <property type="match status" value="1"/>
</dbReference>
<feature type="region of interest" description="Disordered" evidence="2">
    <location>
        <begin position="25"/>
        <end position="93"/>
    </location>
</feature>
<gene>
    <name evidence="4" type="ORF">Tci_457968</name>
</gene>
<dbReference type="GO" id="GO:0003676">
    <property type="term" value="F:nucleic acid binding"/>
    <property type="evidence" value="ECO:0007669"/>
    <property type="project" value="InterPro"/>
</dbReference>
<dbReference type="EMBL" id="BKCJ010216666">
    <property type="protein sequence ID" value="GEY85994.1"/>
    <property type="molecule type" value="Genomic_DNA"/>
</dbReference>
<keyword evidence="1" id="KW-0863">Zinc-finger</keyword>
<dbReference type="SUPFAM" id="SSF53098">
    <property type="entry name" value="Ribonuclease H-like"/>
    <property type="match status" value="1"/>
</dbReference>
<dbReference type="InterPro" id="IPR036875">
    <property type="entry name" value="Znf_CCHC_sf"/>
</dbReference>
<keyword evidence="1" id="KW-0862">Zinc</keyword>
<protein>
    <recommendedName>
        <fullName evidence="3">CCHC-type domain-containing protein</fullName>
    </recommendedName>
</protein>
<keyword evidence="1" id="KW-0479">Metal-binding</keyword>
<reference evidence="4" key="1">
    <citation type="journal article" date="2019" name="Sci. Rep.">
        <title>Draft genome of Tanacetum cinerariifolium, the natural source of mosquito coil.</title>
        <authorList>
            <person name="Yamashiro T."/>
            <person name="Shiraishi A."/>
            <person name="Satake H."/>
            <person name="Nakayama K."/>
        </authorList>
    </citation>
    <scope>NUCLEOTIDE SEQUENCE</scope>
</reference>